<reference evidence="2 3" key="1">
    <citation type="submission" date="2024-04" db="EMBL/GenBank/DDBJ databases">
        <title>Phyllosticta paracitricarpa is synonymous to the EU quarantine fungus P. citricarpa based on phylogenomic analyses.</title>
        <authorList>
            <consortium name="Lawrence Berkeley National Laboratory"/>
            <person name="Van Ingen-Buijs V.A."/>
            <person name="Van Westerhoven A.C."/>
            <person name="Haridas S."/>
            <person name="Skiadas P."/>
            <person name="Martin F."/>
            <person name="Groenewald J.Z."/>
            <person name="Crous P.W."/>
            <person name="Seidl M.F."/>
        </authorList>
    </citation>
    <scope>NUCLEOTIDE SEQUENCE [LARGE SCALE GENOMIC DNA]</scope>
    <source>
        <strain evidence="2 3">CBS 123374</strain>
    </source>
</reference>
<gene>
    <name evidence="2" type="ORF">HDK90DRAFT_20581</name>
</gene>
<feature type="compositionally biased region" description="Low complexity" evidence="1">
    <location>
        <begin position="96"/>
        <end position="118"/>
    </location>
</feature>
<feature type="region of interest" description="Disordered" evidence="1">
    <location>
        <begin position="188"/>
        <end position="210"/>
    </location>
</feature>
<feature type="compositionally biased region" description="Basic residues" evidence="1">
    <location>
        <begin position="191"/>
        <end position="201"/>
    </location>
</feature>
<accession>A0ABR1Z402</accession>
<protein>
    <submittedName>
        <fullName evidence="2">Uncharacterized protein</fullName>
    </submittedName>
</protein>
<comment type="caution">
    <text evidence="2">The sequence shown here is derived from an EMBL/GenBank/DDBJ whole genome shotgun (WGS) entry which is preliminary data.</text>
</comment>
<organism evidence="2 3">
    <name type="scientific">Phyllosticta capitalensis</name>
    <dbReference type="NCBI Taxonomy" id="121624"/>
    <lineage>
        <taxon>Eukaryota</taxon>
        <taxon>Fungi</taxon>
        <taxon>Dikarya</taxon>
        <taxon>Ascomycota</taxon>
        <taxon>Pezizomycotina</taxon>
        <taxon>Dothideomycetes</taxon>
        <taxon>Dothideomycetes incertae sedis</taxon>
        <taxon>Botryosphaeriales</taxon>
        <taxon>Phyllostictaceae</taxon>
        <taxon>Phyllosticta</taxon>
    </lineage>
</organism>
<keyword evidence="3" id="KW-1185">Reference proteome</keyword>
<dbReference type="Proteomes" id="UP001492380">
    <property type="component" value="Unassembled WGS sequence"/>
</dbReference>
<proteinExistence type="predicted"/>
<name>A0ABR1Z402_9PEZI</name>
<evidence type="ECO:0000313" key="2">
    <source>
        <dbReference type="EMBL" id="KAK8246790.1"/>
    </source>
</evidence>
<dbReference type="EMBL" id="JBBWRZ010000001">
    <property type="protein sequence ID" value="KAK8246790.1"/>
    <property type="molecule type" value="Genomic_DNA"/>
</dbReference>
<evidence type="ECO:0000313" key="3">
    <source>
        <dbReference type="Proteomes" id="UP001492380"/>
    </source>
</evidence>
<evidence type="ECO:0000256" key="1">
    <source>
        <dbReference type="SAM" id="MobiDB-lite"/>
    </source>
</evidence>
<sequence length="210" mass="23117">MLAVLPASSSLASNQGGQSVYTNRLVPLALEPNAKPTLPLRRSNPTQHHLTTPILVAPVATTRLHVYPRKNSSVALHHHLHLKPASTSLSSRLTPLRLPLPFSHNPPTTNHPTNSTPPASHPRRLSSPHDQSHTNTNTYLYTASIMPPTFPIHPPTPYPCLRPTLAHTPCAYNMPVHTQQADLNLPTCSRSPRRSHSRPITRRAQQATVM</sequence>
<feature type="region of interest" description="Disordered" evidence="1">
    <location>
        <begin position="96"/>
        <end position="135"/>
    </location>
</feature>